<accession>G5J599</accession>
<dbReference type="InterPro" id="IPR051544">
    <property type="entry name" value="TPS_OM_transporter"/>
</dbReference>
<dbReference type="AlphaFoldDB" id="G5J599"/>
<dbReference type="Pfam" id="PF08479">
    <property type="entry name" value="POTRA_2"/>
    <property type="match status" value="1"/>
</dbReference>
<dbReference type="EMBL" id="AESD01000389">
    <property type="protein sequence ID" value="EHJ12633.1"/>
    <property type="molecule type" value="Genomic_DNA"/>
</dbReference>
<comment type="caution">
    <text evidence="2">The sequence shown here is derived from an EMBL/GenBank/DDBJ whole genome shotgun (WGS) entry which is preliminary data.</text>
</comment>
<evidence type="ECO:0000313" key="2">
    <source>
        <dbReference type="EMBL" id="EHJ12633.1"/>
    </source>
</evidence>
<feature type="domain" description="Polypeptide-transport-associated ShlB-type" evidence="1">
    <location>
        <begin position="48"/>
        <end position="122"/>
    </location>
</feature>
<dbReference type="GO" id="GO:0046819">
    <property type="term" value="P:protein secretion by the type V secretion system"/>
    <property type="evidence" value="ECO:0007669"/>
    <property type="project" value="TreeGrafter"/>
</dbReference>
<dbReference type="GO" id="GO:0008320">
    <property type="term" value="F:protein transmembrane transporter activity"/>
    <property type="evidence" value="ECO:0007669"/>
    <property type="project" value="TreeGrafter"/>
</dbReference>
<name>G5J599_CROWT</name>
<dbReference type="RefSeq" id="WP_007310845.1">
    <property type="nucleotide sequence ID" value="NZ_AESD01000389.1"/>
</dbReference>
<reference evidence="2 3" key="1">
    <citation type="journal article" date="2011" name="Front. Microbiol.">
        <title>Two Strains of Crocosphaera watsonii with Highly Conserved Genomes are Distinguished by Strain-Specific Features.</title>
        <authorList>
            <person name="Bench S.R."/>
            <person name="Ilikchyan I.N."/>
            <person name="Tripp H.J."/>
            <person name="Zehr J.P."/>
        </authorList>
    </citation>
    <scope>NUCLEOTIDE SEQUENCE [LARGE SCALE GENOMIC DNA]</scope>
    <source>
        <strain evidence="2 3">WH 0003</strain>
    </source>
</reference>
<dbReference type="Proteomes" id="UP000003477">
    <property type="component" value="Unassembled WGS sequence"/>
</dbReference>
<organism evidence="2 3">
    <name type="scientific">Crocosphaera watsonii WH 0003</name>
    <dbReference type="NCBI Taxonomy" id="423471"/>
    <lineage>
        <taxon>Bacteria</taxon>
        <taxon>Bacillati</taxon>
        <taxon>Cyanobacteriota</taxon>
        <taxon>Cyanophyceae</taxon>
        <taxon>Oscillatoriophycideae</taxon>
        <taxon>Chroococcales</taxon>
        <taxon>Aphanothecaceae</taxon>
        <taxon>Crocosphaera</taxon>
    </lineage>
</organism>
<evidence type="ECO:0000259" key="1">
    <source>
        <dbReference type="Pfam" id="PF08479"/>
    </source>
</evidence>
<dbReference type="PANTHER" id="PTHR34597:SF3">
    <property type="entry name" value="OUTER MEMBRANE TRANSPORTER CDIB"/>
    <property type="match status" value="1"/>
</dbReference>
<dbReference type="GO" id="GO:0098046">
    <property type="term" value="C:type V protein secretion system complex"/>
    <property type="evidence" value="ECO:0007669"/>
    <property type="project" value="TreeGrafter"/>
</dbReference>
<dbReference type="GeneID" id="88766318"/>
<dbReference type="Gene3D" id="2.40.160.50">
    <property type="entry name" value="membrane protein fhac: a member of the omp85/tpsb transporter family"/>
    <property type="match status" value="1"/>
</dbReference>
<gene>
    <name evidence="2" type="ORF">CWATWH0003_2663a5</name>
</gene>
<proteinExistence type="predicted"/>
<dbReference type="InterPro" id="IPR013686">
    <property type="entry name" value="Polypept-transport_assoc_ShlB"/>
</dbReference>
<feature type="non-terminal residue" evidence="2">
    <location>
        <position position="292"/>
    </location>
</feature>
<protein>
    <recommendedName>
        <fullName evidence="1">Polypeptide-transport-associated ShlB-type domain-containing protein</fullName>
    </recommendedName>
</protein>
<dbReference type="PANTHER" id="PTHR34597">
    <property type="entry name" value="SLR1661 PROTEIN"/>
    <property type="match status" value="1"/>
</dbReference>
<dbReference type="Gene3D" id="3.10.20.310">
    <property type="entry name" value="membrane protein fhac"/>
    <property type="match status" value="1"/>
</dbReference>
<evidence type="ECO:0000313" key="3">
    <source>
        <dbReference type="Proteomes" id="UP000003477"/>
    </source>
</evidence>
<sequence length="292" mass="32655">MSQIFVCLVFVVIFLCQDKILGACEKPKGERELFLSQEKCVVSEAPLIKEVILEGNSEFLTEELKLITVQFLEQPATLSSLQQIAQAVSKFYWDKGFLTSDAYPLPEQDISQGVVVIKIIEGQLETIEISNSSGEIIENRLIKDFLRNRAGFPLNVDNLLEGLKLLKTQHNVTKIESELTDGTLPQFSTLKLNIEQGNQFQIQVRGDNYGAFNSGQEQGTLQFTAQDLSGKGDKLAVNGILSEGSEQAVINYELPLCLIDCLSLRFHYEIGNSEVIRQPLETFDIKGEYQKA</sequence>